<accession>A0ABS3T2V5</accession>
<keyword evidence="1" id="KW-0812">Transmembrane</keyword>
<evidence type="ECO:0000256" key="1">
    <source>
        <dbReference type="SAM" id="Phobius"/>
    </source>
</evidence>
<comment type="caution">
    <text evidence="3">The sequence shown here is derived from an EMBL/GenBank/DDBJ whole genome shotgun (WGS) entry which is preliminary data.</text>
</comment>
<feature type="transmembrane region" description="Helical" evidence="1">
    <location>
        <begin position="311"/>
        <end position="333"/>
    </location>
</feature>
<keyword evidence="1" id="KW-0472">Membrane</keyword>
<dbReference type="InterPro" id="IPR012429">
    <property type="entry name" value="HGSNAT_cat"/>
</dbReference>
<keyword evidence="4" id="KW-1185">Reference proteome</keyword>
<organism evidence="3 4">
    <name type="scientific">Winogradskyella pelagia</name>
    <dbReference type="NCBI Taxonomy" id="2819984"/>
    <lineage>
        <taxon>Bacteria</taxon>
        <taxon>Pseudomonadati</taxon>
        <taxon>Bacteroidota</taxon>
        <taxon>Flavobacteriia</taxon>
        <taxon>Flavobacteriales</taxon>
        <taxon>Flavobacteriaceae</taxon>
        <taxon>Winogradskyella</taxon>
    </lineage>
</organism>
<feature type="transmembrane region" description="Helical" evidence="1">
    <location>
        <begin position="189"/>
        <end position="213"/>
    </location>
</feature>
<dbReference type="Proteomes" id="UP000676776">
    <property type="component" value="Unassembled WGS sequence"/>
</dbReference>
<evidence type="ECO:0000313" key="3">
    <source>
        <dbReference type="EMBL" id="MBO3116216.1"/>
    </source>
</evidence>
<dbReference type="EMBL" id="JAGEVF010000003">
    <property type="protein sequence ID" value="MBO3116216.1"/>
    <property type="molecule type" value="Genomic_DNA"/>
</dbReference>
<name>A0ABS3T2V5_9FLAO</name>
<dbReference type="Pfam" id="PF07786">
    <property type="entry name" value="HGSNAT_cat"/>
    <property type="match status" value="1"/>
</dbReference>
<feature type="transmembrane region" description="Helical" evidence="1">
    <location>
        <begin position="225"/>
        <end position="247"/>
    </location>
</feature>
<evidence type="ECO:0000313" key="4">
    <source>
        <dbReference type="Proteomes" id="UP000676776"/>
    </source>
</evidence>
<dbReference type="PANTHER" id="PTHR40407">
    <property type="entry name" value="MEMBRANE PROTEIN-LIKE PROTEIN"/>
    <property type="match status" value="1"/>
</dbReference>
<gene>
    <name evidence="3" type="ORF">J4050_05620</name>
</gene>
<feature type="transmembrane region" description="Helical" evidence="1">
    <location>
        <begin position="271"/>
        <end position="291"/>
    </location>
</feature>
<keyword evidence="1" id="KW-1133">Transmembrane helix</keyword>
<reference evidence="3 4" key="1">
    <citation type="submission" date="2021-03" db="EMBL/GenBank/DDBJ databases">
        <title>Winogradskyella sp. nov., isolated from costal sediment.</title>
        <authorList>
            <person name="Gao C."/>
        </authorList>
    </citation>
    <scope>NUCLEOTIDE SEQUENCE [LARGE SCALE GENOMIC DNA]</scope>
    <source>
        <strain evidence="3 4">DF17</strain>
    </source>
</reference>
<sequence length="395" mass="45544">MLSIKTSRIGSIDVIRGLVMVLMALDHVRDYFHINALTTNYPENFESTNIILFSTRFITHFCAPVFVFLAGTSAFLYGRNKSKPQLSKFLMTRGLWLIFVEIAINNLLWWFDVTYSFINLQVIWAIGFSMIVLGLVIYLPKKIVLVIGSIIVLGHNALDGITMQGESLKSIIWYILHQPNGLSLSPNRFVWFAYPVLPWIGTMLLGYCFGQLFNIDFPKIKRKKILLYLGFSSVILFFTLRGLNIYADPVPWTVQATSEKTFISFFNVNKYPPSLCYLLITLGPTFLVLAFIEDFKSKFTEFLTVFGRVPFFYYIIHIFVIHIAAIIGLIITGKDWKLMILDDNKLMSGALQGYGYSLLTVYVVWIGIVLLLYPICKKYMIYKKVNKDKWWLSYL</sequence>
<feature type="transmembrane region" description="Helical" evidence="1">
    <location>
        <begin position="353"/>
        <end position="375"/>
    </location>
</feature>
<feature type="transmembrane region" description="Helical" evidence="1">
    <location>
        <begin position="57"/>
        <end position="78"/>
    </location>
</feature>
<protein>
    <submittedName>
        <fullName evidence="3">DUF1624 domain-containing protein</fullName>
    </submittedName>
</protein>
<dbReference type="RefSeq" id="WP_208153130.1">
    <property type="nucleotide sequence ID" value="NZ_JAGEVF010000003.1"/>
</dbReference>
<feature type="transmembrane region" description="Helical" evidence="1">
    <location>
        <begin position="117"/>
        <end position="136"/>
    </location>
</feature>
<feature type="transmembrane region" description="Helical" evidence="1">
    <location>
        <begin position="90"/>
        <end position="111"/>
    </location>
</feature>
<proteinExistence type="predicted"/>
<dbReference type="PANTHER" id="PTHR40407:SF1">
    <property type="entry name" value="HEPARAN-ALPHA-GLUCOSAMINIDE N-ACETYLTRANSFERASE CATALYTIC DOMAIN-CONTAINING PROTEIN"/>
    <property type="match status" value="1"/>
</dbReference>
<evidence type="ECO:0000259" key="2">
    <source>
        <dbReference type="Pfam" id="PF07786"/>
    </source>
</evidence>
<feature type="domain" description="Heparan-alpha-glucosaminide N-acetyltransferase catalytic" evidence="2">
    <location>
        <begin position="8"/>
        <end position="216"/>
    </location>
</feature>